<evidence type="ECO:0000256" key="1">
    <source>
        <dbReference type="ARBA" id="ARBA00022723"/>
    </source>
</evidence>
<evidence type="ECO:0000259" key="7">
    <source>
        <dbReference type="PROSITE" id="PS50950"/>
    </source>
</evidence>
<dbReference type="PANTHER" id="PTHR46927">
    <property type="entry name" value="AGAP005574-PA"/>
    <property type="match status" value="1"/>
</dbReference>
<gene>
    <name evidence="8" type="ORF">V5799_004674</name>
</gene>
<reference evidence="8 9" key="1">
    <citation type="journal article" date="2023" name="Arcadia Sci">
        <title>De novo assembly of a long-read Amblyomma americanum tick genome.</title>
        <authorList>
            <person name="Chou S."/>
            <person name="Poskanzer K.E."/>
            <person name="Rollins M."/>
            <person name="Thuy-Boun P.S."/>
        </authorList>
    </citation>
    <scope>NUCLEOTIDE SEQUENCE [LARGE SCALE GENOMIC DNA]</scope>
    <source>
        <strain evidence="8">F_SG_1</strain>
        <tissue evidence="8">Salivary glands</tissue>
    </source>
</reference>
<organism evidence="8 9">
    <name type="scientific">Amblyomma americanum</name>
    <name type="common">Lone star tick</name>
    <dbReference type="NCBI Taxonomy" id="6943"/>
    <lineage>
        <taxon>Eukaryota</taxon>
        <taxon>Metazoa</taxon>
        <taxon>Ecdysozoa</taxon>
        <taxon>Arthropoda</taxon>
        <taxon>Chelicerata</taxon>
        <taxon>Arachnida</taxon>
        <taxon>Acari</taxon>
        <taxon>Parasitiformes</taxon>
        <taxon>Ixodida</taxon>
        <taxon>Ixodoidea</taxon>
        <taxon>Ixodidae</taxon>
        <taxon>Amblyomminae</taxon>
        <taxon>Amblyomma</taxon>
    </lineage>
</organism>
<dbReference type="EMBL" id="JARKHS020034940">
    <property type="protein sequence ID" value="KAK8757694.1"/>
    <property type="molecule type" value="Genomic_DNA"/>
</dbReference>
<dbReference type="GO" id="GO:0003677">
    <property type="term" value="F:DNA binding"/>
    <property type="evidence" value="ECO:0007669"/>
    <property type="project" value="UniProtKB-UniRule"/>
</dbReference>
<dbReference type="Pfam" id="PF05485">
    <property type="entry name" value="THAP"/>
    <property type="match status" value="1"/>
</dbReference>
<evidence type="ECO:0000256" key="5">
    <source>
        <dbReference type="PROSITE-ProRule" id="PRU00309"/>
    </source>
</evidence>
<sequence>MTQRVCAASAAAGNAAAQWQQTTATGASIPKLRERLPTRRAHWTSVITVLSVMSHMYCCAKWCSTSGKSGEHLFRFPSDHRFSIWLKYANRLELLETPREKVYKTYRLCSKHFTRDCFTSDACTRLTHEAVPSVKVHEPRLRALVHPDFYEEGAAQGIESASPLQSTAAPVEVMLGHDYLPLPSTLGLGTIAGADSAVHDTDDPHSSRAPQLTDVQTTPPPPADEEGAAQSTPIRVIASASWDSPDYAEAGPSGLSGAKESVRQPVMTPASGTPKSRRRKGAVVYTPRTKKRFEKLHSRSD</sequence>
<comment type="caution">
    <text evidence="8">The sequence shown here is derived from an EMBL/GenBank/DDBJ whole genome shotgun (WGS) entry which is preliminary data.</text>
</comment>
<feature type="non-terminal residue" evidence="8">
    <location>
        <position position="301"/>
    </location>
</feature>
<evidence type="ECO:0000313" key="9">
    <source>
        <dbReference type="Proteomes" id="UP001321473"/>
    </source>
</evidence>
<dbReference type="Proteomes" id="UP001321473">
    <property type="component" value="Unassembled WGS sequence"/>
</dbReference>
<keyword evidence="1" id="KW-0479">Metal-binding</keyword>
<evidence type="ECO:0000313" key="8">
    <source>
        <dbReference type="EMBL" id="KAK8757694.1"/>
    </source>
</evidence>
<evidence type="ECO:0000256" key="3">
    <source>
        <dbReference type="ARBA" id="ARBA00022833"/>
    </source>
</evidence>
<feature type="domain" description="THAP-type" evidence="7">
    <location>
        <begin position="53"/>
        <end position="135"/>
    </location>
</feature>
<protein>
    <recommendedName>
        <fullName evidence="7">THAP-type domain-containing protein</fullName>
    </recommendedName>
</protein>
<dbReference type="SMART" id="SM00692">
    <property type="entry name" value="DM3"/>
    <property type="match status" value="1"/>
</dbReference>
<dbReference type="AlphaFoldDB" id="A0AAQ4D5F4"/>
<feature type="compositionally biased region" description="Basic and acidic residues" evidence="6">
    <location>
        <begin position="197"/>
        <end position="206"/>
    </location>
</feature>
<accession>A0AAQ4D5F4</accession>
<keyword evidence="2 5" id="KW-0863">Zinc-finger</keyword>
<feature type="region of interest" description="Disordered" evidence="6">
    <location>
        <begin position="195"/>
        <end position="301"/>
    </location>
</feature>
<evidence type="ECO:0000256" key="6">
    <source>
        <dbReference type="SAM" id="MobiDB-lite"/>
    </source>
</evidence>
<evidence type="ECO:0000256" key="4">
    <source>
        <dbReference type="ARBA" id="ARBA00023125"/>
    </source>
</evidence>
<dbReference type="PROSITE" id="PS50950">
    <property type="entry name" value="ZF_THAP"/>
    <property type="match status" value="1"/>
</dbReference>
<dbReference type="PANTHER" id="PTHR46927:SF3">
    <property type="entry name" value="THAP-TYPE DOMAIN-CONTAINING PROTEIN"/>
    <property type="match status" value="1"/>
</dbReference>
<evidence type="ECO:0000256" key="2">
    <source>
        <dbReference type="ARBA" id="ARBA00022771"/>
    </source>
</evidence>
<dbReference type="SUPFAM" id="SSF57716">
    <property type="entry name" value="Glucocorticoid receptor-like (DNA-binding domain)"/>
    <property type="match status" value="1"/>
</dbReference>
<feature type="compositionally biased region" description="Polar residues" evidence="6">
    <location>
        <begin position="208"/>
        <end position="217"/>
    </location>
</feature>
<dbReference type="InterPro" id="IPR006612">
    <property type="entry name" value="THAP_Znf"/>
</dbReference>
<keyword evidence="9" id="KW-1185">Reference proteome</keyword>
<keyword evidence="4 5" id="KW-0238">DNA-binding</keyword>
<dbReference type="SMART" id="SM00980">
    <property type="entry name" value="THAP"/>
    <property type="match status" value="1"/>
</dbReference>
<keyword evidence="3" id="KW-0862">Zinc</keyword>
<dbReference type="InterPro" id="IPR052224">
    <property type="entry name" value="THAP_domain_protein"/>
</dbReference>
<proteinExistence type="predicted"/>
<name>A0AAQ4D5F4_AMBAM</name>
<dbReference type="GO" id="GO:0008270">
    <property type="term" value="F:zinc ion binding"/>
    <property type="evidence" value="ECO:0007669"/>
    <property type="project" value="UniProtKB-KW"/>
</dbReference>